<name>A0A0R3KER7_9BRAD</name>
<dbReference type="AlphaFoldDB" id="A0A0R3KER7"/>
<proteinExistence type="predicted"/>
<keyword evidence="2" id="KW-1185">Reference proteome</keyword>
<accession>A0A0R3KER7</accession>
<reference evidence="1 2" key="1">
    <citation type="submission" date="2014-03" db="EMBL/GenBank/DDBJ databases">
        <title>Bradyrhizobium valentinum sp. nov., isolated from effective nodules of Lupinus mariae-josephae, a lupine endemic of basic-lime soils in Eastern Spain.</title>
        <authorList>
            <person name="Duran D."/>
            <person name="Rey L."/>
            <person name="Navarro A."/>
            <person name="Busquets A."/>
            <person name="Imperial J."/>
            <person name="Ruiz-Argueso T."/>
        </authorList>
    </citation>
    <scope>NUCLEOTIDE SEQUENCE [LARGE SCALE GENOMIC DNA]</scope>
    <source>
        <strain evidence="1 2">PAC68</strain>
    </source>
</reference>
<evidence type="ECO:0000313" key="2">
    <source>
        <dbReference type="Proteomes" id="UP000050863"/>
    </source>
</evidence>
<organism evidence="1 2">
    <name type="scientific">Bradyrhizobium jicamae</name>
    <dbReference type="NCBI Taxonomy" id="280332"/>
    <lineage>
        <taxon>Bacteria</taxon>
        <taxon>Pseudomonadati</taxon>
        <taxon>Pseudomonadota</taxon>
        <taxon>Alphaproteobacteria</taxon>
        <taxon>Hyphomicrobiales</taxon>
        <taxon>Nitrobacteraceae</taxon>
        <taxon>Bradyrhizobium</taxon>
    </lineage>
</organism>
<gene>
    <name evidence="1" type="ORF">CQ12_20825</name>
</gene>
<protein>
    <submittedName>
        <fullName evidence="1">Uncharacterized protein</fullName>
    </submittedName>
</protein>
<dbReference type="Proteomes" id="UP000050863">
    <property type="component" value="Unassembled WGS sequence"/>
</dbReference>
<dbReference type="STRING" id="280332.CQ12_20825"/>
<comment type="caution">
    <text evidence="1">The sequence shown here is derived from an EMBL/GenBank/DDBJ whole genome shotgun (WGS) entry which is preliminary data.</text>
</comment>
<dbReference type="EMBL" id="LLXZ01000220">
    <property type="protein sequence ID" value="KRQ94057.1"/>
    <property type="molecule type" value="Genomic_DNA"/>
</dbReference>
<evidence type="ECO:0000313" key="1">
    <source>
        <dbReference type="EMBL" id="KRQ94057.1"/>
    </source>
</evidence>
<sequence length="109" mass="12049">MTMIGLLLNPTKGDVSPEGLLPHDAAIRPHAPIRTSAAVSPLALPARLRGLVDSWMAAAIAYRDRQAAWLAAHQAGDRDLKSKRIYRSPIDPALERVARRRKPRRLELS</sequence>